<dbReference type="OrthoDB" id="7667044at2"/>
<keyword evidence="1" id="KW-0540">Nuclease</keyword>
<evidence type="ECO:0000313" key="1">
    <source>
        <dbReference type="EMBL" id="TNM63502.1"/>
    </source>
</evidence>
<gene>
    <name evidence="1" type="ORF">FHP24_11855</name>
</gene>
<dbReference type="PANTHER" id="PTHR37827">
    <property type="entry name" value="TUDOR DOMAIN-CONTAINING PROTEIN"/>
    <property type="match status" value="1"/>
</dbReference>
<protein>
    <submittedName>
        <fullName evidence="1">HNH endonuclease</fullName>
    </submittedName>
</protein>
<name>A0A5C4XJD0_9HYPH</name>
<keyword evidence="1" id="KW-0378">Hydrolase</keyword>
<sequence length="112" mass="12400">MARKIREDFASSQEEPEPTLCALCDRIIPVGDEDAHHLVPKSKGGKQTVLLHRVCHDQIHAVFTNSQLAKTFSTIQALLESSDIQKFVAWVKSKPAGFCGSAKESQQGRGRR</sequence>
<keyword evidence="2" id="KW-1185">Reference proteome</keyword>
<dbReference type="Gene3D" id="1.10.30.50">
    <property type="match status" value="1"/>
</dbReference>
<dbReference type="Proteomes" id="UP000311605">
    <property type="component" value="Unassembled WGS sequence"/>
</dbReference>
<comment type="caution">
    <text evidence="1">The sequence shown here is derived from an EMBL/GenBank/DDBJ whole genome shotgun (WGS) entry which is preliminary data.</text>
</comment>
<dbReference type="GO" id="GO:0004519">
    <property type="term" value="F:endonuclease activity"/>
    <property type="evidence" value="ECO:0007669"/>
    <property type="project" value="UniProtKB-KW"/>
</dbReference>
<accession>A0A5C4XJD0</accession>
<reference evidence="1 2" key="1">
    <citation type="submission" date="2019-06" db="EMBL/GenBank/DDBJ databases">
        <title>The draft genome of Rhizobium smilacinae PTYR-5.</title>
        <authorList>
            <person name="Liu L."/>
            <person name="Li L."/>
            <person name="Zhang X."/>
        </authorList>
    </citation>
    <scope>NUCLEOTIDE SEQUENCE [LARGE SCALE GENOMIC DNA]</scope>
    <source>
        <strain evidence="1 2">PTYR-5</strain>
    </source>
</reference>
<dbReference type="RefSeq" id="WP_139676412.1">
    <property type="nucleotide sequence ID" value="NZ_VDMN01000002.1"/>
</dbReference>
<dbReference type="EMBL" id="VDMN01000002">
    <property type="protein sequence ID" value="TNM63502.1"/>
    <property type="molecule type" value="Genomic_DNA"/>
</dbReference>
<keyword evidence="1" id="KW-0255">Endonuclease</keyword>
<dbReference type="AlphaFoldDB" id="A0A5C4XJD0"/>
<evidence type="ECO:0000313" key="2">
    <source>
        <dbReference type="Proteomes" id="UP000311605"/>
    </source>
</evidence>
<dbReference type="PANTHER" id="PTHR37827:SF1">
    <property type="entry name" value="HNH DOMAIN-CONTAINING PROTEIN"/>
    <property type="match status" value="1"/>
</dbReference>
<proteinExistence type="predicted"/>
<organism evidence="1 2">
    <name type="scientific">Aliirhizobium smilacinae</name>
    <dbReference type="NCBI Taxonomy" id="1395944"/>
    <lineage>
        <taxon>Bacteria</taxon>
        <taxon>Pseudomonadati</taxon>
        <taxon>Pseudomonadota</taxon>
        <taxon>Alphaproteobacteria</taxon>
        <taxon>Hyphomicrobiales</taxon>
        <taxon>Rhizobiaceae</taxon>
        <taxon>Aliirhizobium</taxon>
    </lineage>
</organism>